<dbReference type="GO" id="GO:0005634">
    <property type="term" value="C:nucleus"/>
    <property type="evidence" value="ECO:0007669"/>
    <property type="project" value="TreeGrafter"/>
</dbReference>
<name>A0A7H8QVL9_TALRU</name>
<comment type="similarity">
    <text evidence="1 4">Belongs to the inositol phosphokinase (IPK) family.</text>
</comment>
<feature type="compositionally biased region" description="Basic residues" evidence="5">
    <location>
        <begin position="758"/>
        <end position="767"/>
    </location>
</feature>
<organism evidence="6 7">
    <name type="scientific">Talaromyces rugulosus</name>
    <name type="common">Penicillium rugulosum</name>
    <dbReference type="NCBI Taxonomy" id="121627"/>
    <lineage>
        <taxon>Eukaryota</taxon>
        <taxon>Fungi</taxon>
        <taxon>Dikarya</taxon>
        <taxon>Ascomycota</taxon>
        <taxon>Pezizomycotina</taxon>
        <taxon>Eurotiomycetes</taxon>
        <taxon>Eurotiomycetidae</taxon>
        <taxon>Eurotiales</taxon>
        <taxon>Trichocomaceae</taxon>
        <taxon>Talaromyces</taxon>
        <taxon>Talaromyces sect. Islandici</taxon>
    </lineage>
</organism>
<feature type="compositionally biased region" description="Polar residues" evidence="5">
    <location>
        <begin position="188"/>
        <end position="217"/>
    </location>
</feature>
<feature type="region of interest" description="Disordered" evidence="5">
    <location>
        <begin position="133"/>
        <end position="236"/>
    </location>
</feature>
<feature type="compositionally biased region" description="Basic and acidic residues" evidence="5">
    <location>
        <begin position="49"/>
        <end position="70"/>
    </location>
</feature>
<dbReference type="PANTHER" id="PTHR12400">
    <property type="entry name" value="INOSITOL POLYPHOSPHATE KINASE"/>
    <property type="match status" value="1"/>
</dbReference>
<dbReference type="InterPro" id="IPR005522">
    <property type="entry name" value="IPK"/>
</dbReference>
<dbReference type="GeneID" id="55992721"/>
<feature type="region of interest" description="Disordered" evidence="5">
    <location>
        <begin position="758"/>
        <end position="809"/>
    </location>
</feature>
<evidence type="ECO:0000313" key="6">
    <source>
        <dbReference type="EMBL" id="QKX58102.1"/>
    </source>
</evidence>
<feature type="compositionally biased region" description="Low complexity" evidence="5">
    <location>
        <begin position="941"/>
        <end position="953"/>
    </location>
</feature>
<feature type="compositionally biased region" description="Polar residues" evidence="5">
    <location>
        <begin position="858"/>
        <end position="867"/>
    </location>
</feature>
<keyword evidence="7" id="KW-1185">Reference proteome</keyword>
<feature type="region of interest" description="Disordered" evidence="5">
    <location>
        <begin position="904"/>
        <end position="1030"/>
    </location>
</feature>
<dbReference type="OrthoDB" id="2573163at2759"/>
<feature type="compositionally biased region" description="Basic and acidic residues" evidence="5">
    <location>
        <begin position="391"/>
        <end position="405"/>
    </location>
</feature>
<feature type="compositionally biased region" description="Polar residues" evidence="5">
    <location>
        <begin position="340"/>
        <end position="353"/>
    </location>
</feature>
<accession>A0A7H8QVL9</accession>
<feature type="region of interest" description="Disordered" evidence="5">
    <location>
        <begin position="843"/>
        <end position="867"/>
    </location>
</feature>
<dbReference type="GO" id="GO:0005737">
    <property type="term" value="C:cytoplasm"/>
    <property type="evidence" value="ECO:0007669"/>
    <property type="project" value="TreeGrafter"/>
</dbReference>
<dbReference type="GO" id="GO:0000824">
    <property type="term" value="F:inositol-1,4,5,6-tetrakisphosphate 3-kinase activity"/>
    <property type="evidence" value="ECO:0007669"/>
    <property type="project" value="TreeGrafter"/>
</dbReference>
<protein>
    <recommendedName>
        <fullName evidence="4">Kinase</fullName>
        <ecNumber evidence="4">2.7.-.-</ecNumber>
    </recommendedName>
</protein>
<dbReference type="GO" id="GO:0032958">
    <property type="term" value="P:inositol phosphate biosynthetic process"/>
    <property type="evidence" value="ECO:0007669"/>
    <property type="project" value="InterPro"/>
</dbReference>
<feature type="region of interest" description="Disordered" evidence="5">
    <location>
        <begin position="640"/>
        <end position="687"/>
    </location>
</feature>
<feature type="compositionally biased region" description="Basic residues" evidence="5">
    <location>
        <begin position="1005"/>
        <end position="1019"/>
    </location>
</feature>
<dbReference type="EMBL" id="CP055900">
    <property type="protein sequence ID" value="QKX58102.1"/>
    <property type="molecule type" value="Genomic_DNA"/>
</dbReference>
<dbReference type="GO" id="GO:0046854">
    <property type="term" value="P:phosphatidylinositol phosphate biosynthetic process"/>
    <property type="evidence" value="ECO:0007669"/>
    <property type="project" value="TreeGrafter"/>
</dbReference>
<dbReference type="Pfam" id="PF03770">
    <property type="entry name" value="IPK"/>
    <property type="match status" value="1"/>
</dbReference>
<feature type="compositionally biased region" description="Basic and acidic residues" evidence="5">
    <location>
        <begin position="977"/>
        <end position="989"/>
    </location>
</feature>
<dbReference type="PANTHER" id="PTHR12400:SF21">
    <property type="entry name" value="KINASE"/>
    <property type="match status" value="1"/>
</dbReference>
<keyword evidence="2 4" id="KW-0808">Transferase</keyword>
<proteinExistence type="inferred from homology"/>
<feature type="region of interest" description="Disordered" evidence="5">
    <location>
        <begin position="1073"/>
        <end position="1097"/>
    </location>
</feature>
<sequence length="1394" mass="155252">MSRPRSATGHAPPGSLVTPGAADSHAFSNGQGQQLLHGPGSAAPVHSQPELEHERHRQIPWDQDHHHESWSPKQPAAPTGLSLKRASTTPSEHYQPAPISSIVAAAAKPSFRPHTPQLSERDSIFATHYLPSDNNDVSSAASTPLLRPVRGSLRPDKETLLKLSRGDASPASPISIVSSPRTPPDTAASATSPSNEDNNNKTNTAISPSKPTSQSTPFRRPSDIALQAPSSPLAGSHVGWVKQQETVESSKIAGTHRIAIRETFHPLRKIASEGNDSEPSSLATHDHPEHSFLPPTSATPRPRLHNIPMLDSSNGDHEHSFPDPWQTSRHLKHGDGTVDVTWNTKLNRSTSRGRATRVEESIEADLTNTEPASHVRSRKSSHYLGLFKENTSPDRKRRDDRERQLENAGIVSGHELLEEADPESPSTPRPTHAALYQPPPVHDDSRENIMETEDIVQEPEDTEQVLSVDASELSQHPFRTIPRSLSEEIRNFHLTTGGDRGGSFSPSVPTRFTKVVRREAREFYDGDQSPSSLIDHSTPSSQVCRTDDLGELAVDEDEDEHISSALYFPHEAAPSATEPSFSKYRHDEEGYTLAKQDVAKPEPTTNHIDISLHSQKDSSILHGDFSALSDAEEKALATISEYSHESTSESEAESTLSTQDEVSSLTDDAEHLAMTPTQRPLRHRRKHTKTGILGAVELKPYRHQVGGHTTVFRFSRRAVCKQLNNRENEFYERIERRHPEMLMFLPRYIGVLNVTFSKKPKHSKKRSTTSNEQTKASIPEPQKSTDLSLPKETTTSAPKSQEQPRIFSQQQITGVIPKVILENNRHIIPTDFFMPRARSAEDARPFGSMSAGYKSESGENTPKSNLTNDLRQQTISHLRKPKIWGATTVNRKLQEQVLREVFSPPPIHHTRRNVRGHPTLPRYRSDTGRSNGDVSEDRVSSRGTSGGRSPPKSRAIDIVKATAQEGPQLSSSASSALERHSNPLERIRTSETPPRSSSLAADRTLRRRHSGSGLQRRRSLTSGDSGDLMFFEDDGYGGDQEDAIFTMEGDTPAEPSLSPVDKNSNASLLKTSDSLARSPSKLGSPLQLPTHPPDVDVDSMHVPINPQEAQTKRDDRVQFFILLEDLTAGMNKPCVLDLKMGTRQYGLYADEKKKKSQRRKCQTTTSQQLGVRLCGMQTWNIKKQEYLFEDKYYGRDLSSGREFQDALTRFLYDGVSHRSIVKKIPSILGQLSTLENMIRNLKSYRFYASSLLILYDGDPSKEPKKIPADSKEPQSNERPTLDRRASDDWHNNNDDVKLKIVDFANCVTGEDEFPPDVSCRPYHLDDIDRGYLRGLRTLRMYFQRILKEVGQEDVFERGETEGLAQGHRTTSQQSSTDAFWVDAVVESDPGEVSF</sequence>
<feature type="region of interest" description="Disordered" evidence="5">
    <location>
        <begin position="1"/>
        <end position="97"/>
    </location>
</feature>
<evidence type="ECO:0000256" key="1">
    <source>
        <dbReference type="ARBA" id="ARBA00007374"/>
    </source>
</evidence>
<evidence type="ECO:0000256" key="4">
    <source>
        <dbReference type="RuleBase" id="RU363090"/>
    </source>
</evidence>
<feature type="compositionally biased region" description="Polar residues" evidence="5">
    <location>
        <begin position="528"/>
        <end position="544"/>
    </location>
</feature>
<evidence type="ECO:0000256" key="2">
    <source>
        <dbReference type="ARBA" id="ARBA00022679"/>
    </source>
</evidence>
<feature type="compositionally biased region" description="Low complexity" evidence="5">
    <location>
        <begin position="168"/>
        <end position="180"/>
    </location>
</feature>
<dbReference type="SUPFAM" id="SSF56104">
    <property type="entry name" value="SAICAR synthase-like"/>
    <property type="match status" value="1"/>
</dbReference>
<evidence type="ECO:0000256" key="5">
    <source>
        <dbReference type="SAM" id="MobiDB-lite"/>
    </source>
</evidence>
<evidence type="ECO:0000256" key="3">
    <source>
        <dbReference type="ARBA" id="ARBA00022777"/>
    </source>
</evidence>
<keyword evidence="3 4" id="KW-0418">Kinase</keyword>
<dbReference type="RefSeq" id="XP_035344280.1">
    <property type="nucleotide sequence ID" value="XM_035488387.1"/>
</dbReference>
<feature type="compositionally biased region" description="Polar residues" evidence="5">
    <location>
        <begin position="990"/>
        <end position="999"/>
    </location>
</feature>
<dbReference type="EC" id="2.7.-.-" evidence="4"/>
<feature type="region of interest" description="Disordered" evidence="5">
    <location>
        <begin position="523"/>
        <end position="544"/>
    </location>
</feature>
<reference evidence="7" key="1">
    <citation type="submission" date="2020-06" db="EMBL/GenBank/DDBJ databases">
        <title>A chromosome-scale genome assembly of Talaromyces rugulosus W13939.</title>
        <authorList>
            <person name="Wang B."/>
            <person name="Guo L."/>
            <person name="Ye K."/>
            <person name="Wang L."/>
        </authorList>
    </citation>
    <scope>NUCLEOTIDE SEQUENCE [LARGE SCALE GENOMIC DNA]</scope>
    <source>
        <strain evidence="7">W13939</strain>
    </source>
</reference>
<dbReference type="KEGG" id="trg:TRUGW13939_05223"/>
<evidence type="ECO:0000313" key="7">
    <source>
        <dbReference type="Proteomes" id="UP000509510"/>
    </source>
</evidence>
<dbReference type="Gene3D" id="3.30.470.160">
    <property type="entry name" value="Inositol polyphosphate kinase"/>
    <property type="match status" value="1"/>
</dbReference>
<feature type="region of interest" description="Disordered" evidence="5">
    <location>
        <begin position="1262"/>
        <end position="1290"/>
    </location>
</feature>
<dbReference type="GO" id="GO:0008440">
    <property type="term" value="F:inositol-1,4,5-trisphosphate 3-kinase activity"/>
    <property type="evidence" value="ECO:0007669"/>
    <property type="project" value="TreeGrafter"/>
</dbReference>
<dbReference type="InterPro" id="IPR038286">
    <property type="entry name" value="IPK_sf"/>
</dbReference>
<dbReference type="Proteomes" id="UP000509510">
    <property type="component" value="Chromosome III"/>
</dbReference>
<gene>
    <name evidence="6" type="ORF">TRUGW13939_05223</name>
</gene>
<feature type="compositionally biased region" description="Polar residues" evidence="5">
    <location>
        <begin position="768"/>
        <end position="809"/>
    </location>
</feature>
<feature type="compositionally biased region" description="Polar residues" evidence="5">
    <location>
        <begin position="133"/>
        <end position="142"/>
    </location>
</feature>
<feature type="region of interest" description="Disordered" evidence="5">
    <location>
        <begin position="271"/>
        <end position="445"/>
    </location>
</feature>